<sequence length="260" mass="28096">MPPPSANRPDLESLLEASAPSDLVFSSWVSLADASACPDDFCVLCYAAAFAVVVALDGFGPTGFLKFSNLILLPKSNLHIEFKIIRIGMNLACLRPHHRTTSTLSPPTLPPTATPSDGFWLLRQPRSVHACYVIVHTRRKRPPYRPACQHPLTVVFIDPLHRSPESPPSALPPRLTTRLSSPAPPTSRRSSAAATTMNPPPATTPLASCSQASTAFNGSHARAFLHPSGHFIRPALDQPPLAVYSAMVGSYFTPKHIPFI</sequence>
<dbReference type="AlphaFoldDB" id="A0A5A7QM16"/>
<evidence type="ECO:0000313" key="3">
    <source>
        <dbReference type="Proteomes" id="UP000325081"/>
    </source>
</evidence>
<gene>
    <name evidence="2" type="ORF">STAS_23022</name>
</gene>
<keyword evidence="3" id="KW-1185">Reference proteome</keyword>
<proteinExistence type="predicted"/>
<feature type="compositionally biased region" description="Low complexity" evidence="1">
    <location>
        <begin position="175"/>
        <end position="197"/>
    </location>
</feature>
<evidence type="ECO:0000313" key="2">
    <source>
        <dbReference type="EMBL" id="GER46026.1"/>
    </source>
</evidence>
<feature type="region of interest" description="Disordered" evidence="1">
    <location>
        <begin position="163"/>
        <end position="208"/>
    </location>
</feature>
<accession>A0A5A7QM16</accession>
<dbReference type="Proteomes" id="UP000325081">
    <property type="component" value="Unassembled WGS sequence"/>
</dbReference>
<protein>
    <submittedName>
        <fullName evidence="2">Uncharacterized protein</fullName>
    </submittedName>
</protein>
<organism evidence="2 3">
    <name type="scientific">Striga asiatica</name>
    <name type="common">Asiatic witchweed</name>
    <name type="synonym">Buchnera asiatica</name>
    <dbReference type="NCBI Taxonomy" id="4170"/>
    <lineage>
        <taxon>Eukaryota</taxon>
        <taxon>Viridiplantae</taxon>
        <taxon>Streptophyta</taxon>
        <taxon>Embryophyta</taxon>
        <taxon>Tracheophyta</taxon>
        <taxon>Spermatophyta</taxon>
        <taxon>Magnoliopsida</taxon>
        <taxon>eudicotyledons</taxon>
        <taxon>Gunneridae</taxon>
        <taxon>Pentapetalae</taxon>
        <taxon>asterids</taxon>
        <taxon>lamiids</taxon>
        <taxon>Lamiales</taxon>
        <taxon>Orobanchaceae</taxon>
        <taxon>Buchnereae</taxon>
        <taxon>Striga</taxon>
    </lineage>
</organism>
<evidence type="ECO:0000256" key="1">
    <source>
        <dbReference type="SAM" id="MobiDB-lite"/>
    </source>
</evidence>
<reference evidence="3" key="1">
    <citation type="journal article" date="2019" name="Curr. Biol.">
        <title>Genome Sequence of Striga asiatica Provides Insight into the Evolution of Plant Parasitism.</title>
        <authorList>
            <person name="Yoshida S."/>
            <person name="Kim S."/>
            <person name="Wafula E.K."/>
            <person name="Tanskanen J."/>
            <person name="Kim Y.M."/>
            <person name="Honaas L."/>
            <person name="Yang Z."/>
            <person name="Spallek T."/>
            <person name="Conn C.E."/>
            <person name="Ichihashi Y."/>
            <person name="Cheong K."/>
            <person name="Cui S."/>
            <person name="Der J.P."/>
            <person name="Gundlach H."/>
            <person name="Jiao Y."/>
            <person name="Hori C."/>
            <person name="Ishida J.K."/>
            <person name="Kasahara H."/>
            <person name="Kiba T."/>
            <person name="Kim M.S."/>
            <person name="Koo N."/>
            <person name="Laohavisit A."/>
            <person name="Lee Y.H."/>
            <person name="Lumba S."/>
            <person name="McCourt P."/>
            <person name="Mortimer J.C."/>
            <person name="Mutuku J.M."/>
            <person name="Nomura T."/>
            <person name="Sasaki-Sekimoto Y."/>
            <person name="Seto Y."/>
            <person name="Wang Y."/>
            <person name="Wakatake T."/>
            <person name="Sakakibara H."/>
            <person name="Demura T."/>
            <person name="Yamaguchi S."/>
            <person name="Yoneyama K."/>
            <person name="Manabe R.I."/>
            <person name="Nelson D.C."/>
            <person name="Schulman A.H."/>
            <person name="Timko M.P."/>
            <person name="dePamphilis C.W."/>
            <person name="Choi D."/>
            <person name="Shirasu K."/>
        </authorList>
    </citation>
    <scope>NUCLEOTIDE SEQUENCE [LARGE SCALE GENOMIC DNA]</scope>
    <source>
        <strain evidence="3">cv. UVA1</strain>
    </source>
</reference>
<dbReference type="EMBL" id="BKCP01007404">
    <property type="protein sequence ID" value="GER46026.1"/>
    <property type="molecule type" value="Genomic_DNA"/>
</dbReference>
<name>A0A5A7QM16_STRAF</name>
<comment type="caution">
    <text evidence="2">The sequence shown here is derived from an EMBL/GenBank/DDBJ whole genome shotgun (WGS) entry which is preliminary data.</text>
</comment>